<proteinExistence type="predicted"/>
<sequence>MGGTVENKDELIYEVLGKVGIDREKAKRKASRLSGGEQQRVAIARALAINPKLILADEPTGNLDSETSDEICKIFLDLAHQDGKCVIIVTHSKEVARLSDEIYQMKDGVLQSTLVEKSNENEEANAFVDSSF</sequence>
<dbReference type="InterPro" id="IPR027417">
    <property type="entry name" value="P-loop_NTPase"/>
</dbReference>
<gene>
    <name evidence="2" type="ORF">OTJ99_000235</name>
</gene>
<dbReference type="EMBL" id="CP113864">
    <property type="protein sequence ID" value="WAM31783.1"/>
    <property type="molecule type" value="Genomic_DNA"/>
</dbReference>
<dbReference type="Gene3D" id="3.40.50.300">
    <property type="entry name" value="P-loop containing nucleotide triphosphate hydrolases"/>
    <property type="match status" value="1"/>
</dbReference>
<keyword evidence="2" id="KW-0067">ATP-binding</keyword>
<organism evidence="2 3">
    <name type="scientific">Caldicellulosiruptor naganoensis</name>
    <dbReference type="NCBI Taxonomy" id="29324"/>
    <lineage>
        <taxon>Bacteria</taxon>
        <taxon>Bacillati</taxon>
        <taxon>Bacillota</taxon>
        <taxon>Bacillota incertae sedis</taxon>
        <taxon>Caldicellulosiruptorales</taxon>
        <taxon>Caldicellulosiruptoraceae</taxon>
        <taxon>Caldicellulosiruptor</taxon>
    </lineage>
</organism>
<dbReference type="SUPFAM" id="SSF52540">
    <property type="entry name" value="P-loop containing nucleoside triphosphate hydrolases"/>
    <property type="match status" value="1"/>
</dbReference>
<dbReference type="InterPro" id="IPR003439">
    <property type="entry name" value="ABC_transporter-like_ATP-bd"/>
</dbReference>
<feature type="domain" description="ABC transporter" evidence="1">
    <location>
        <begin position="12"/>
        <end position="60"/>
    </location>
</feature>
<evidence type="ECO:0000259" key="1">
    <source>
        <dbReference type="Pfam" id="PF00005"/>
    </source>
</evidence>
<name>A0ABY7BHA4_9FIRM</name>
<evidence type="ECO:0000313" key="3">
    <source>
        <dbReference type="Proteomes" id="UP001164745"/>
    </source>
</evidence>
<keyword evidence="2" id="KW-0547">Nucleotide-binding</keyword>
<dbReference type="Proteomes" id="UP001164745">
    <property type="component" value="Chromosome"/>
</dbReference>
<dbReference type="PANTHER" id="PTHR42798">
    <property type="entry name" value="LIPOPROTEIN-RELEASING SYSTEM ATP-BINDING PROTEIN LOLD"/>
    <property type="match status" value="1"/>
</dbReference>
<dbReference type="PANTHER" id="PTHR42798:SF6">
    <property type="entry name" value="CELL DIVISION ATP-BINDING PROTEIN FTSE"/>
    <property type="match status" value="1"/>
</dbReference>
<keyword evidence="3" id="KW-1185">Reference proteome</keyword>
<reference evidence="2" key="1">
    <citation type="submission" date="2022-12" db="EMBL/GenBank/DDBJ databases">
        <authorList>
            <person name="Bing R.G."/>
            <person name="Willard D.J."/>
            <person name="Manesh M.J.H."/>
            <person name="Laemthong T."/>
            <person name="Crosby J.R."/>
            <person name="Kelly R.M."/>
        </authorList>
    </citation>
    <scope>NUCLEOTIDE SEQUENCE</scope>
    <source>
        <strain evidence="2">DSM 8991</strain>
    </source>
</reference>
<dbReference type="GO" id="GO:0005524">
    <property type="term" value="F:ATP binding"/>
    <property type="evidence" value="ECO:0007669"/>
    <property type="project" value="UniProtKB-KW"/>
</dbReference>
<evidence type="ECO:0000313" key="2">
    <source>
        <dbReference type="EMBL" id="WAM31783.1"/>
    </source>
</evidence>
<protein>
    <submittedName>
        <fullName evidence="2">ATP-binding cassette domain-containing protein</fullName>
    </submittedName>
</protein>
<dbReference type="Pfam" id="PF00005">
    <property type="entry name" value="ABC_tran"/>
    <property type="match status" value="1"/>
</dbReference>
<accession>A0ABY7BHA4</accession>